<keyword evidence="2" id="KW-1003">Cell membrane</keyword>
<feature type="transmembrane region" description="Helical" evidence="6">
    <location>
        <begin position="83"/>
        <end position="100"/>
    </location>
</feature>
<name>A0ABU0LCJ1_XANAG</name>
<evidence type="ECO:0000313" key="7">
    <source>
        <dbReference type="EMBL" id="MDQ0504812.1"/>
    </source>
</evidence>
<dbReference type="InterPro" id="IPR005538">
    <property type="entry name" value="LrgA/CidA"/>
</dbReference>
<reference evidence="7 8" key="1">
    <citation type="submission" date="2023-07" db="EMBL/GenBank/DDBJ databases">
        <title>Genomic Encyclopedia of Type Strains, Phase IV (KMG-IV): sequencing the most valuable type-strain genomes for metagenomic binning, comparative biology and taxonomic classification.</title>
        <authorList>
            <person name="Goeker M."/>
        </authorList>
    </citation>
    <scope>NUCLEOTIDE SEQUENCE [LARGE SCALE GENOMIC DNA]</scope>
    <source>
        <strain evidence="7 8">DSM 3770</strain>
    </source>
</reference>
<dbReference type="Proteomes" id="UP001241747">
    <property type="component" value="Unassembled WGS sequence"/>
</dbReference>
<evidence type="ECO:0000313" key="8">
    <source>
        <dbReference type="Proteomes" id="UP001241747"/>
    </source>
</evidence>
<comment type="caution">
    <text evidence="7">The sequence shown here is derived from an EMBL/GenBank/DDBJ whole genome shotgun (WGS) entry which is preliminary data.</text>
</comment>
<gene>
    <name evidence="7" type="ORF">QOZ94_001594</name>
</gene>
<keyword evidence="4 6" id="KW-1133">Transmembrane helix</keyword>
<organism evidence="7 8">
    <name type="scientific">Xanthobacter agilis</name>
    <dbReference type="NCBI Taxonomy" id="47492"/>
    <lineage>
        <taxon>Bacteria</taxon>
        <taxon>Pseudomonadati</taxon>
        <taxon>Pseudomonadota</taxon>
        <taxon>Alphaproteobacteria</taxon>
        <taxon>Hyphomicrobiales</taxon>
        <taxon>Xanthobacteraceae</taxon>
        <taxon>Xanthobacter</taxon>
    </lineage>
</organism>
<comment type="subcellular location">
    <subcellularLocation>
        <location evidence="1">Cell membrane</location>
        <topology evidence="1">Multi-pass membrane protein</topology>
    </subcellularLocation>
</comment>
<keyword evidence="5 6" id="KW-0472">Membrane</keyword>
<feature type="transmembrane region" description="Helical" evidence="6">
    <location>
        <begin position="112"/>
        <end position="135"/>
    </location>
</feature>
<evidence type="ECO:0000256" key="4">
    <source>
        <dbReference type="ARBA" id="ARBA00022989"/>
    </source>
</evidence>
<evidence type="ECO:0000256" key="5">
    <source>
        <dbReference type="ARBA" id="ARBA00023136"/>
    </source>
</evidence>
<evidence type="ECO:0000256" key="1">
    <source>
        <dbReference type="ARBA" id="ARBA00004651"/>
    </source>
</evidence>
<dbReference type="EMBL" id="JAUSVY010000003">
    <property type="protein sequence ID" value="MDQ0504812.1"/>
    <property type="molecule type" value="Genomic_DNA"/>
</dbReference>
<feature type="transmembrane region" description="Helical" evidence="6">
    <location>
        <begin position="52"/>
        <end position="71"/>
    </location>
</feature>
<protein>
    <submittedName>
        <fullName evidence="7">Holin-like protein</fullName>
    </submittedName>
</protein>
<keyword evidence="8" id="KW-1185">Reference proteome</keyword>
<dbReference type="PANTHER" id="PTHR33931:SF2">
    <property type="entry name" value="HOLIN-LIKE PROTEIN CIDA"/>
    <property type="match status" value="1"/>
</dbReference>
<keyword evidence="3 6" id="KW-0812">Transmembrane</keyword>
<evidence type="ECO:0000256" key="3">
    <source>
        <dbReference type="ARBA" id="ARBA00022692"/>
    </source>
</evidence>
<feature type="transmembrane region" description="Helical" evidence="6">
    <location>
        <begin position="21"/>
        <end position="40"/>
    </location>
</feature>
<evidence type="ECO:0000256" key="6">
    <source>
        <dbReference type="SAM" id="Phobius"/>
    </source>
</evidence>
<evidence type="ECO:0000256" key="2">
    <source>
        <dbReference type="ARBA" id="ARBA00022475"/>
    </source>
</evidence>
<dbReference type="RefSeq" id="WP_237346776.1">
    <property type="nucleotide sequence ID" value="NZ_JABWGX010000023.1"/>
</dbReference>
<accession>A0ABU0LCJ1</accession>
<dbReference type="Pfam" id="PF03788">
    <property type="entry name" value="LrgA"/>
    <property type="match status" value="1"/>
</dbReference>
<dbReference type="PANTHER" id="PTHR33931">
    <property type="entry name" value="HOLIN-LIKE PROTEIN CIDA-RELATED"/>
    <property type="match status" value="1"/>
</dbReference>
<sequence length="148" mass="16128">MFTKMPDPARAFRRSSVLFRTALHHSGLLQIAVLALFWMLGEAVVRLAHVPLPGGIIGMAVVLALLASGWIRPIAVRRGASWLIAEMLLFFVPAVMAVLDHHEFVGLLGLKIVAVILVGTVLVMGGTALTVDLCYRWRARREARHAGA</sequence>
<proteinExistence type="predicted"/>